<feature type="region of interest" description="Disordered" evidence="1">
    <location>
        <begin position="39"/>
        <end position="87"/>
    </location>
</feature>
<gene>
    <name evidence="2" type="ORF">SK128_026262</name>
</gene>
<evidence type="ECO:0000313" key="2">
    <source>
        <dbReference type="EMBL" id="KAK7073622.1"/>
    </source>
</evidence>
<dbReference type="AlphaFoldDB" id="A0AAN8WZ56"/>
<dbReference type="EMBL" id="JAXCGZ010012363">
    <property type="protein sequence ID" value="KAK7073622.1"/>
    <property type="molecule type" value="Genomic_DNA"/>
</dbReference>
<keyword evidence="3" id="KW-1185">Reference proteome</keyword>
<comment type="caution">
    <text evidence="2">The sequence shown here is derived from an EMBL/GenBank/DDBJ whole genome shotgun (WGS) entry which is preliminary data.</text>
</comment>
<evidence type="ECO:0000313" key="3">
    <source>
        <dbReference type="Proteomes" id="UP001381693"/>
    </source>
</evidence>
<dbReference type="Proteomes" id="UP001381693">
    <property type="component" value="Unassembled WGS sequence"/>
</dbReference>
<name>A0AAN8WZ56_HALRR</name>
<accession>A0AAN8WZ56</accession>
<feature type="compositionally biased region" description="Basic and acidic residues" evidence="1">
    <location>
        <begin position="39"/>
        <end position="48"/>
    </location>
</feature>
<reference evidence="2 3" key="1">
    <citation type="submission" date="2023-11" db="EMBL/GenBank/DDBJ databases">
        <title>Halocaridina rubra genome assembly.</title>
        <authorList>
            <person name="Smith C."/>
        </authorList>
    </citation>
    <scope>NUCLEOTIDE SEQUENCE [LARGE SCALE GENOMIC DNA]</scope>
    <source>
        <strain evidence="2">EP-1</strain>
        <tissue evidence="2">Whole</tissue>
    </source>
</reference>
<feature type="non-terminal residue" evidence="2">
    <location>
        <position position="1"/>
    </location>
</feature>
<feature type="compositionally biased region" description="Polar residues" evidence="1">
    <location>
        <begin position="77"/>
        <end position="87"/>
    </location>
</feature>
<sequence>PMVKLFDLLESELPDPEAWMQTANPVDDDTEQMQQEIHNKDVKNDKAPINDVIHSDIGNKGNHSFSPAQGEYGRGSSAASDNIMLSL</sequence>
<proteinExistence type="predicted"/>
<feature type="non-terminal residue" evidence="2">
    <location>
        <position position="87"/>
    </location>
</feature>
<organism evidence="2 3">
    <name type="scientific">Halocaridina rubra</name>
    <name type="common">Hawaiian red shrimp</name>
    <dbReference type="NCBI Taxonomy" id="373956"/>
    <lineage>
        <taxon>Eukaryota</taxon>
        <taxon>Metazoa</taxon>
        <taxon>Ecdysozoa</taxon>
        <taxon>Arthropoda</taxon>
        <taxon>Crustacea</taxon>
        <taxon>Multicrustacea</taxon>
        <taxon>Malacostraca</taxon>
        <taxon>Eumalacostraca</taxon>
        <taxon>Eucarida</taxon>
        <taxon>Decapoda</taxon>
        <taxon>Pleocyemata</taxon>
        <taxon>Caridea</taxon>
        <taxon>Atyoidea</taxon>
        <taxon>Atyidae</taxon>
        <taxon>Halocaridina</taxon>
    </lineage>
</organism>
<evidence type="ECO:0000256" key="1">
    <source>
        <dbReference type="SAM" id="MobiDB-lite"/>
    </source>
</evidence>
<protein>
    <submittedName>
        <fullName evidence="2">Uncharacterized protein</fullName>
    </submittedName>
</protein>